<proteinExistence type="predicted"/>
<dbReference type="InterPro" id="IPR049450">
    <property type="entry name" value="ACOT8-like_C"/>
</dbReference>
<dbReference type="OrthoDB" id="1413770at2"/>
<dbReference type="InterPro" id="IPR042171">
    <property type="entry name" value="Acyl-CoA_hotdog"/>
</dbReference>
<dbReference type="AlphaFoldDB" id="A0A5B2XSS2"/>
<accession>A0A5B2XSS2</accession>
<dbReference type="Proteomes" id="UP000323454">
    <property type="component" value="Unassembled WGS sequence"/>
</dbReference>
<comment type="caution">
    <text evidence="3">The sequence shown here is derived from an EMBL/GenBank/DDBJ whole genome shotgun (WGS) entry which is preliminary data.</text>
</comment>
<reference evidence="3 4" key="1">
    <citation type="submission" date="2019-09" db="EMBL/GenBank/DDBJ databases">
        <title>Goodfellowia gen. nov., a new genus of the Pseudonocardineae related to Actinoalloteichus, containing Goodfellowia coeruleoviolacea gen. nov., comb. nov. gen. nov., comb. nov.</title>
        <authorList>
            <person name="Labeda D."/>
        </authorList>
    </citation>
    <scope>NUCLEOTIDE SEQUENCE [LARGE SCALE GENOMIC DNA]</scope>
    <source>
        <strain evidence="3 4">AN110305</strain>
    </source>
</reference>
<dbReference type="EMBL" id="VUOB01000002">
    <property type="protein sequence ID" value="KAA2266496.1"/>
    <property type="molecule type" value="Genomic_DNA"/>
</dbReference>
<dbReference type="Gene3D" id="2.40.160.210">
    <property type="entry name" value="Acyl-CoA thioesterase, double hotdog domain"/>
    <property type="match status" value="1"/>
</dbReference>
<dbReference type="Pfam" id="PF20789">
    <property type="entry name" value="4HBT_3C"/>
    <property type="match status" value="1"/>
</dbReference>
<evidence type="ECO:0000313" key="3">
    <source>
        <dbReference type="EMBL" id="KAA2266496.1"/>
    </source>
</evidence>
<dbReference type="RefSeq" id="WP_149847603.1">
    <property type="nucleotide sequence ID" value="NZ_VUOB01000002.1"/>
</dbReference>
<evidence type="ECO:0000259" key="1">
    <source>
        <dbReference type="Pfam" id="PF13622"/>
    </source>
</evidence>
<keyword evidence="4" id="KW-1185">Reference proteome</keyword>
<evidence type="ECO:0000313" key="4">
    <source>
        <dbReference type="Proteomes" id="UP000323454"/>
    </source>
</evidence>
<dbReference type="Pfam" id="PF13622">
    <property type="entry name" value="4HBT_3"/>
    <property type="match status" value="1"/>
</dbReference>
<feature type="domain" description="Acyl-CoA thioesterase-like C-terminal" evidence="2">
    <location>
        <begin position="123"/>
        <end position="255"/>
    </location>
</feature>
<name>A0A5B2XSS2_9PSEU</name>
<reference evidence="3 4" key="2">
    <citation type="submission" date="2019-09" db="EMBL/GenBank/DDBJ databases">
        <authorList>
            <person name="Jin C."/>
        </authorList>
    </citation>
    <scope>NUCLEOTIDE SEQUENCE [LARGE SCALE GENOMIC DNA]</scope>
    <source>
        <strain evidence="3 4">AN110305</strain>
    </source>
</reference>
<dbReference type="SUPFAM" id="SSF54637">
    <property type="entry name" value="Thioesterase/thiol ester dehydrase-isomerase"/>
    <property type="match status" value="1"/>
</dbReference>
<evidence type="ECO:0000259" key="2">
    <source>
        <dbReference type="Pfam" id="PF20789"/>
    </source>
</evidence>
<dbReference type="InterPro" id="IPR049449">
    <property type="entry name" value="TesB_ACOT8-like_N"/>
</dbReference>
<feature type="domain" description="Acyl-CoA thioesterase-like N-terminal HotDog" evidence="1">
    <location>
        <begin position="21"/>
        <end position="103"/>
    </location>
</feature>
<protein>
    <submittedName>
        <fullName evidence="3">Thioesterase family protein</fullName>
    </submittedName>
</protein>
<gene>
    <name evidence="3" type="ORF">F0L68_01770</name>
</gene>
<dbReference type="InterPro" id="IPR029069">
    <property type="entry name" value="HotDog_dom_sf"/>
</dbReference>
<sequence>MGGAFYEPRGGGRYLSTELTAGPWSSDSQHFGPPSALIVRELERCAPRQDAVLSRVVFEILGPVPVAELEVRARVERPGRTVELLSAELTAGSRPVVKAHAWRISGADTAAIAAGGPGRLEPPEAAGPMGIPDGWGRGYLDAMEWRTLRGGLFDQGGATVWVRPLVDLVDGEKTTALQRLFTVADSASGVSSLLDIRQWIFINTDLSVHLHRRPTGDWFALDAETTIGPGGVGLATSALHDEAGPVGRTAQALVVRPRT</sequence>
<organism evidence="3 4">
    <name type="scientific">Solihabitans fulvus</name>
    <dbReference type="NCBI Taxonomy" id="1892852"/>
    <lineage>
        <taxon>Bacteria</taxon>
        <taxon>Bacillati</taxon>
        <taxon>Actinomycetota</taxon>
        <taxon>Actinomycetes</taxon>
        <taxon>Pseudonocardiales</taxon>
        <taxon>Pseudonocardiaceae</taxon>
        <taxon>Solihabitans</taxon>
    </lineage>
</organism>